<evidence type="ECO:0000313" key="1">
    <source>
        <dbReference type="EMBL" id="KRG97224.1"/>
    </source>
</evidence>
<dbReference type="EnsemblPlants" id="KRG97224">
    <property type="protein sequence ID" value="KRG97224"/>
    <property type="gene ID" value="GLYMA_19G258600"/>
</dbReference>
<organism evidence="1">
    <name type="scientific">Glycine max</name>
    <name type="common">Soybean</name>
    <name type="synonym">Glycine hispida</name>
    <dbReference type="NCBI Taxonomy" id="3847"/>
    <lineage>
        <taxon>Eukaryota</taxon>
        <taxon>Viridiplantae</taxon>
        <taxon>Streptophyta</taxon>
        <taxon>Embryophyta</taxon>
        <taxon>Tracheophyta</taxon>
        <taxon>Spermatophyta</taxon>
        <taxon>Magnoliopsida</taxon>
        <taxon>eudicotyledons</taxon>
        <taxon>Gunneridae</taxon>
        <taxon>Pentapetalae</taxon>
        <taxon>rosids</taxon>
        <taxon>fabids</taxon>
        <taxon>Fabales</taxon>
        <taxon>Fabaceae</taxon>
        <taxon>Papilionoideae</taxon>
        <taxon>50 kb inversion clade</taxon>
        <taxon>NPAAA clade</taxon>
        <taxon>indigoferoid/millettioid clade</taxon>
        <taxon>Phaseoleae</taxon>
        <taxon>Glycine</taxon>
        <taxon>Glycine subgen. Soja</taxon>
    </lineage>
</organism>
<name>A0A0R0F3G5_SOYBN</name>
<protein>
    <submittedName>
        <fullName evidence="1 2">Uncharacterized protein</fullName>
    </submittedName>
</protein>
<reference evidence="1" key="3">
    <citation type="submission" date="2018-07" db="EMBL/GenBank/DDBJ databases">
        <title>WGS assembly of Glycine max.</title>
        <authorList>
            <person name="Schmutz J."/>
            <person name="Cannon S."/>
            <person name="Schlueter J."/>
            <person name="Ma J."/>
            <person name="Mitros T."/>
            <person name="Nelson W."/>
            <person name="Hyten D."/>
            <person name="Song Q."/>
            <person name="Thelen J."/>
            <person name="Cheng J."/>
            <person name="Xu D."/>
            <person name="Hellsten U."/>
            <person name="May G."/>
            <person name="Yu Y."/>
            <person name="Sakurai T."/>
            <person name="Umezawa T."/>
            <person name="Bhattacharyya M."/>
            <person name="Sandhu D."/>
            <person name="Valliyodan B."/>
            <person name="Lindquist E."/>
            <person name="Peto M."/>
            <person name="Grant D."/>
            <person name="Shu S."/>
            <person name="Goodstein D."/>
            <person name="Barry K."/>
            <person name="Futrell-Griggs M."/>
            <person name="Abernathy B."/>
            <person name="Du J."/>
            <person name="Tian Z."/>
            <person name="Zhu L."/>
            <person name="Gill N."/>
            <person name="Joshi T."/>
            <person name="Libault M."/>
            <person name="Sethuraman A."/>
            <person name="Zhang X."/>
            <person name="Shinozaki K."/>
            <person name="Nguyen H."/>
            <person name="Wing R."/>
            <person name="Cregan P."/>
            <person name="Specht J."/>
            <person name="Grimwood J."/>
            <person name="Rokhsar D."/>
            <person name="Stacey G."/>
            <person name="Shoemaker R."/>
            <person name="Jackson S."/>
        </authorList>
    </citation>
    <scope>NUCLEOTIDE SEQUENCE</scope>
    <source>
        <tissue evidence="1">Callus</tissue>
    </source>
</reference>
<dbReference type="Proteomes" id="UP000008827">
    <property type="component" value="Chromosome 19"/>
</dbReference>
<dbReference type="InParanoid" id="A0A0R0F3G5"/>
<proteinExistence type="predicted"/>
<sequence length="86" mass="9584">MLLRFKGPFLTTTTSPVGTVICSGLSRLCMSSSIEYIRVMCCEALLSDTQLLNHVLNDYRIHYCVIIALISMRSVECMIVAVSFCT</sequence>
<reference evidence="2" key="2">
    <citation type="submission" date="2018-02" db="UniProtKB">
        <authorList>
            <consortium name="EnsemblPlants"/>
        </authorList>
    </citation>
    <scope>IDENTIFICATION</scope>
    <source>
        <strain evidence="2">Williams 82</strain>
    </source>
</reference>
<evidence type="ECO:0000313" key="3">
    <source>
        <dbReference type="Proteomes" id="UP000008827"/>
    </source>
</evidence>
<keyword evidence="3" id="KW-1185">Reference proteome</keyword>
<dbReference type="AlphaFoldDB" id="A0A0R0F3G5"/>
<dbReference type="EMBL" id="CM000852">
    <property type="protein sequence ID" value="KRG97224.1"/>
    <property type="molecule type" value="Genomic_DNA"/>
</dbReference>
<reference evidence="1 2" key="1">
    <citation type="journal article" date="2010" name="Nature">
        <title>Genome sequence of the palaeopolyploid soybean.</title>
        <authorList>
            <person name="Schmutz J."/>
            <person name="Cannon S.B."/>
            <person name="Schlueter J."/>
            <person name="Ma J."/>
            <person name="Mitros T."/>
            <person name="Nelson W."/>
            <person name="Hyten D.L."/>
            <person name="Song Q."/>
            <person name="Thelen J.J."/>
            <person name="Cheng J."/>
            <person name="Xu D."/>
            <person name="Hellsten U."/>
            <person name="May G.D."/>
            <person name="Yu Y."/>
            <person name="Sakurai T."/>
            <person name="Umezawa T."/>
            <person name="Bhattacharyya M.K."/>
            <person name="Sandhu D."/>
            <person name="Valliyodan B."/>
            <person name="Lindquist E."/>
            <person name="Peto M."/>
            <person name="Grant D."/>
            <person name="Shu S."/>
            <person name="Goodstein D."/>
            <person name="Barry K."/>
            <person name="Futrell-Griggs M."/>
            <person name="Abernathy B."/>
            <person name="Du J."/>
            <person name="Tian Z."/>
            <person name="Zhu L."/>
            <person name="Gill N."/>
            <person name="Joshi T."/>
            <person name="Libault M."/>
            <person name="Sethuraman A."/>
            <person name="Zhang X.-C."/>
            <person name="Shinozaki K."/>
            <person name="Nguyen H.T."/>
            <person name="Wing R.A."/>
            <person name="Cregan P."/>
            <person name="Specht J."/>
            <person name="Grimwood J."/>
            <person name="Rokhsar D."/>
            <person name="Stacey G."/>
            <person name="Shoemaker R.C."/>
            <person name="Jackson S.A."/>
        </authorList>
    </citation>
    <scope>NUCLEOTIDE SEQUENCE [LARGE SCALE GENOMIC DNA]</scope>
    <source>
        <strain evidence="2">cv. Williams 82</strain>
        <tissue evidence="1">Callus</tissue>
    </source>
</reference>
<dbReference type="SMR" id="A0A0R0F3G5"/>
<gene>
    <name evidence="1" type="ORF">GLYMA_19G258600</name>
</gene>
<accession>A0A0R0F3G5</accession>
<dbReference type="Gramene" id="KRG97224">
    <property type="protein sequence ID" value="KRG97224"/>
    <property type="gene ID" value="GLYMA_19G258600"/>
</dbReference>
<evidence type="ECO:0000313" key="2">
    <source>
        <dbReference type="EnsemblPlants" id="KRG97224"/>
    </source>
</evidence>